<dbReference type="STRING" id="690850.Desaf_2575"/>
<gene>
    <name evidence="2" type="ORF">Desaf_2575</name>
</gene>
<name>F3YZT9_DESAF</name>
<dbReference type="eggNOG" id="COG2067">
    <property type="taxonomic scope" value="Bacteria"/>
</dbReference>
<dbReference type="AlphaFoldDB" id="F3YZT9"/>
<feature type="signal peptide" evidence="1">
    <location>
        <begin position="1"/>
        <end position="21"/>
    </location>
</feature>
<dbReference type="KEGG" id="daf:Desaf_2575"/>
<dbReference type="HOGENOM" id="CLU_077404_1_0_7"/>
<sequence precursor="true">MRIIIALGLLMALAFPQATLAADDAEWTFTVAPYAWFAGINGDVTVKGRAVDVDTSFSDLFDALDFGFLGYLEAQRGRWGVFADLNYLDFSLDREATKSGAAINAELDLTQWIVEFGGLYNFFKREIGGAGSEQWIVADAYLGGRYWDVDSDLDVEIAVPGGAMQAEFSQDASWVDPMVGARLQVDLPRRFLVHLRGDIGGFGIGEASHFSWSAMGLLGYRLADWATLLAGYRTLSVNRENDFDTDLTMRGPIAGVAFTF</sequence>
<accession>F3YZT9</accession>
<dbReference type="RefSeq" id="WP_014260589.1">
    <property type="nucleotide sequence ID" value="NC_016629.1"/>
</dbReference>
<reference evidence="2 3" key="1">
    <citation type="journal article" date="2011" name="J. Bacteriol.">
        <title>Genome sequence of the mercury-methylating and pleomorphic Desulfovibrio africanus Strain Walvis Bay.</title>
        <authorList>
            <person name="Brown S.D."/>
            <person name="Wall J.D."/>
            <person name="Kucken A.M."/>
            <person name="Gilmour C.C."/>
            <person name="Podar M."/>
            <person name="Brandt C.C."/>
            <person name="Teshima H."/>
            <person name="Detter J.C."/>
            <person name="Han C.S."/>
            <person name="Land M.L."/>
            <person name="Lucas S."/>
            <person name="Han J."/>
            <person name="Pennacchio L."/>
            <person name="Nolan M."/>
            <person name="Pitluck S."/>
            <person name="Woyke T."/>
            <person name="Goodwin L."/>
            <person name="Palumbo A.V."/>
            <person name="Elias D.A."/>
        </authorList>
    </citation>
    <scope>NUCLEOTIDE SEQUENCE [LARGE SCALE GENOMIC DNA]</scope>
    <source>
        <strain evidence="2 3">Walvis Bay</strain>
    </source>
</reference>
<protein>
    <recommendedName>
        <fullName evidence="4">Outer membrane protein beta-barrel domain-containing protein</fullName>
    </recommendedName>
</protein>
<dbReference type="EMBL" id="CP003221">
    <property type="protein sequence ID" value="EGJ50894.1"/>
    <property type="molecule type" value="Genomic_DNA"/>
</dbReference>
<keyword evidence="1" id="KW-0732">Signal</keyword>
<proteinExistence type="predicted"/>
<feature type="chain" id="PRO_5003303258" description="Outer membrane protein beta-barrel domain-containing protein" evidence="1">
    <location>
        <begin position="22"/>
        <end position="260"/>
    </location>
</feature>
<evidence type="ECO:0000313" key="3">
    <source>
        <dbReference type="Proteomes" id="UP000007844"/>
    </source>
</evidence>
<keyword evidence="3" id="KW-1185">Reference proteome</keyword>
<organism evidence="2 3">
    <name type="scientific">Desulfocurvibacter africanus subsp. africanus str. Walvis Bay</name>
    <dbReference type="NCBI Taxonomy" id="690850"/>
    <lineage>
        <taxon>Bacteria</taxon>
        <taxon>Pseudomonadati</taxon>
        <taxon>Thermodesulfobacteriota</taxon>
        <taxon>Desulfovibrionia</taxon>
        <taxon>Desulfovibrionales</taxon>
        <taxon>Desulfovibrionaceae</taxon>
        <taxon>Desulfocurvibacter</taxon>
    </lineage>
</organism>
<evidence type="ECO:0008006" key="4">
    <source>
        <dbReference type="Google" id="ProtNLM"/>
    </source>
</evidence>
<evidence type="ECO:0000256" key="1">
    <source>
        <dbReference type="SAM" id="SignalP"/>
    </source>
</evidence>
<dbReference type="Proteomes" id="UP000007844">
    <property type="component" value="Chromosome"/>
</dbReference>
<evidence type="ECO:0000313" key="2">
    <source>
        <dbReference type="EMBL" id="EGJ50894.1"/>
    </source>
</evidence>